<keyword evidence="1" id="KW-0812">Transmembrane</keyword>
<organism evidence="2 3">
    <name type="scientific">Cocos nucifera</name>
    <name type="common">Coconut palm</name>
    <dbReference type="NCBI Taxonomy" id="13894"/>
    <lineage>
        <taxon>Eukaryota</taxon>
        <taxon>Viridiplantae</taxon>
        <taxon>Streptophyta</taxon>
        <taxon>Embryophyta</taxon>
        <taxon>Tracheophyta</taxon>
        <taxon>Spermatophyta</taxon>
        <taxon>Magnoliopsida</taxon>
        <taxon>Liliopsida</taxon>
        <taxon>Arecaceae</taxon>
        <taxon>Arecoideae</taxon>
        <taxon>Cocoseae</taxon>
        <taxon>Attaleinae</taxon>
        <taxon>Cocos</taxon>
    </lineage>
</organism>
<feature type="transmembrane region" description="Helical" evidence="1">
    <location>
        <begin position="281"/>
        <end position="305"/>
    </location>
</feature>
<dbReference type="PANTHER" id="PTHR33133:SF1">
    <property type="entry name" value="EXPRESSED PROTEIN-RELATED"/>
    <property type="match status" value="1"/>
</dbReference>
<evidence type="ECO:0000313" key="3">
    <source>
        <dbReference type="Proteomes" id="UP000797356"/>
    </source>
</evidence>
<reference evidence="2" key="2">
    <citation type="submission" date="2019-07" db="EMBL/GenBank/DDBJ databases">
        <authorList>
            <person name="Yang Y."/>
            <person name="Bocs S."/>
            <person name="Baudouin L."/>
        </authorList>
    </citation>
    <scope>NUCLEOTIDE SEQUENCE</scope>
    <source>
        <tissue evidence="2">Spear leaf of Hainan Tall coconut</tissue>
    </source>
</reference>
<evidence type="ECO:0000313" key="2">
    <source>
        <dbReference type="EMBL" id="KAG1326508.1"/>
    </source>
</evidence>
<evidence type="ECO:0008006" key="4">
    <source>
        <dbReference type="Google" id="ProtNLM"/>
    </source>
</evidence>
<dbReference type="PANTHER" id="PTHR33133">
    <property type="entry name" value="OS08G0107100 PROTEIN-RELATED"/>
    <property type="match status" value="1"/>
</dbReference>
<proteinExistence type="predicted"/>
<name>A0A8K0HUN7_COCNU</name>
<keyword evidence="1" id="KW-0472">Membrane</keyword>
<evidence type="ECO:0000256" key="1">
    <source>
        <dbReference type="SAM" id="Phobius"/>
    </source>
</evidence>
<keyword evidence="1" id="KW-1133">Transmembrane helix</keyword>
<dbReference type="Proteomes" id="UP000797356">
    <property type="component" value="Chromosome 1"/>
</dbReference>
<protein>
    <recommendedName>
        <fullName evidence="4">Transmembrane protein</fullName>
    </recommendedName>
</protein>
<gene>
    <name evidence="2" type="ORF">COCNU_01G004420</name>
</gene>
<feature type="transmembrane region" description="Helical" evidence="1">
    <location>
        <begin position="238"/>
        <end position="261"/>
    </location>
</feature>
<comment type="caution">
    <text evidence="2">The sequence shown here is derived from an EMBL/GenBank/DDBJ whole genome shotgun (WGS) entry which is preliminary data.</text>
</comment>
<dbReference type="AlphaFoldDB" id="A0A8K0HUN7"/>
<reference evidence="2" key="1">
    <citation type="journal article" date="2017" name="Gigascience">
        <title>The genome draft of coconut (Cocos nucifera).</title>
        <authorList>
            <person name="Xiao Y."/>
            <person name="Xu P."/>
            <person name="Fan H."/>
            <person name="Baudouin L."/>
            <person name="Xia W."/>
            <person name="Bocs S."/>
            <person name="Xu J."/>
            <person name="Li Q."/>
            <person name="Guo A."/>
            <person name="Zhou L."/>
            <person name="Li J."/>
            <person name="Wu Y."/>
            <person name="Ma Z."/>
            <person name="Armero A."/>
            <person name="Issali A.E."/>
            <person name="Liu N."/>
            <person name="Peng M."/>
            <person name="Yang Y."/>
        </authorList>
    </citation>
    <scope>NUCLEOTIDE SEQUENCE</scope>
    <source>
        <tissue evidence="2">Spear leaf of Hainan Tall coconut</tissue>
    </source>
</reference>
<feature type="transmembrane region" description="Helical" evidence="1">
    <location>
        <begin position="34"/>
        <end position="56"/>
    </location>
</feature>
<feature type="transmembrane region" description="Helical" evidence="1">
    <location>
        <begin position="182"/>
        <end position="202"/>
    </location>
</feature>
<dbReference type="EMBL" id="CM017872">
    <property type="protein sequence ID" value="KAG1326508.1"/>
    <property type="molecule type" value="Genomic_DNA"/>
</dbReference>
<accession>A0A8K0HUN7</accession>
<keyword evidence="3" id="KW-1185">Reference proteome</keyword>
<dbReference type="OrthoDB" id="777403at2759"/>
<feature type="transmembrane region" description="Helical" evidence="1">
    <location>
        <begin position="103"/>
        <end position="128"/>
    </location>
</feature>
<sequence length="343" mass="37660">MKMFFYSKTMATSSESAGVLQILWQALQLPAKTAIFFFPLLVLTLFYSSCVFYANFSCISPLLVDLFSKLSILVKGPGPGPEFSHILVEIKNDLKQVAGFESMITLLSFFASLLLLLATVYSFAMAYAGTPLTPTALIGRVARRWYQTLVTRLYVVLLSLGFGVLSSLVIGTAMLLCDDSKYLMGSGLGLSVVAASIFIYLWTRWSMSFVITVVEETWGIGALSWSVELFIGNKKKGWTLTFILLLLKMVIYGVFAFLMMSGTTPPPPSPPPPRPPLEDQLRIGFLAAAASALLDMYAMAVYTVFYYECRKSHGLDEMVKVKGGAIYTGLPAAAVKFEATTFP</sequence>
<feature type="transmembrane region" description="Helical" evidence="1">
    <location>
        <begin position="149"/>
        <end position="176"/>
    </location>
</feature>